<organism evidence="1 2">
    <name type="scientific">Pyrinomonas methylaliphatogenes</name>
    <dbReference type="NCBI Taxonomy" id="454194"/>
    <lineage>
        <taxon>Bacteria</taxon>
        <taxon>Pseudomonadati</taxon>
        <taxon>Acidobacteriota</taxon>
        <taxon>Blastocatellia</taxon>
        <taxon>Blastocatellales</taxon>
        <taxon>Pyrinomonadaceae</taxon>
        <taxon>Pyrinomonas</taxon>
    </lineage>
</organism>
<sequence length="50" mass="5685">MFMLVGVAILLWTTVGSAVEREEPAVRLKCKQKGGRLSLVRIGAYYWQMK</sequence>
<protein>
    <submittedName>
        <fullName evidence="1">Uncharacterized protein</fullName>
    </submittedName>
</protein>
<dbReference type="AlphaFoldDB" id="A0A0B6X0H9"/>
<evidence type="ECO:0000313" key="2">
    <source>
        <dbReference type="Proteomes" id="UP000031518"/>
    </source>
</evidence>
<keyword evidence="2" id="KW-1185">Reference proteome</keyword>
<proteinExistence type="predicted"/>
<reference evidence="1 2" key="1">
    <citation type="submission" date="2013-12" db="EMBL/GenBank/DDBJ databases">
        <authorList>
            <person name="Stott M."/>
        </authorList>
    </citation>
    <scope>NUCLEOTIDE SEQUENCE [LARGE SCALE GENOMIC DNA]</scope>
    <source>
        <strain evidence="1 2">K22</strain>
    </source>
</reference>
<accession>A0A0B6X0H9</accession>
<evidence type="ECO:0000313" key="1">
    <source>
        <dbReference type="EMBL" id="CDM66044.1"/>
    </source>
</evidence>
<dbReference type="RefSeq" id="WP_157770820.1">
    <property type="nucleotide sequence ID" value="NZ_CBXV010000007.1"/>
</dbReference>
<name>A0A0B6X0H9_9BACT</name>
<dbReference type="EMBL" id="CBXV010000007">
    <property type="protein sequence ID" value="CDM66044.1"/>
    <property type="molecule type" value="Genomic_DNA"/>
</dbReference>
<dbReference type="Proteomes" id="UP000031518">
    <property type="component" value="Unassembled WGS sequence"/>
</dbReference>
<reference evidence="1 2" key="2">
    <citation type="submission" date="2015-01" db="EMBL/GenBank/DDBJ databases">
        <title>Complete genome sequence of Pyrinomonas methylaliphatogenes type strain K22T.</title>
        <authorList>
            <person name="Lee K.C.Y."/>
            <person name="Power J.F."/>
            <person name="Dunfield P.F."/>
            <person name="Morgan X.C."/>
            <person name="Huttenhower C."/>
            <person name="Stott M.B."/>
        </authorList>
    </citation>
    <scope>NUCLEOTIDE SEQUENCE [LARGE SCALE GENOMIC DNA]</scope>
    <source>
        <strain evidence="1 2">K22</strain>
    </source>
</reference>
<gene>
    <name evidence="1" type="ORF">PYK22_02053</name>
</gene>